<name>A0ABS6JXK7_9BACI</name>
<dbReference type="RefSeq" id="WP_088076856.1">
    <property type="nucleotide sequence ID" value="NZ_JAHQCR010000070.1"/>
</dbReference>
<proteinExistence type="predicted"/>
<dbReference type="Proteomes" id="UP000790580">
    <property type="component" value="Unassembled WGS sequence"/>
</dbReference>
<accession>A0ABS6JXK7</accession>
<evidence type="ECO:0000259" key="1">
    <source>
        <dbReference type="Pfam" id="PF13338"/>
    </source>
</evidence>
<evidence type="ECO:0000313" key="3">
    <source>
        <dbReference type="Proteomes" id="UP000790580"/>
    </source>
</evidence>
<reference evidence="2 3" key="1">
    <citation type="submission" date="2021-06" db="EMBL/GenBank/DDBJ databases">
        <title>Bacillus sp. RD4P76, an endophyte from a halophyte.</title>
        <authorList>
            <person name="Sun J.-Q."/>
        </authorList>
    </citation>
    <scope>NUCLEOTIDE SEQUENCE [LARGE SCALE GENOMIC DNA]</scope>
    <source>
        <strain evidence="2 3">JCM 17098</strain>
    </source>
</reference>
<gene>
    <name evidence="2" type="ORF">KS407_17050</name>
</gene>
<comment type="caution">
    <text evidence="2">The sequence shown here is derived from an EMBL/GenBank/DDBJ whole genome shotgun (WGS) entry which is preliminary data.</text>
</comment>
<dbReference type="Pfam" id="PF13338">
    <property type="entry name" value="AbiEi_4"/>
    <property type="match status" value="1"/>
</dbReference>
<feature type="domain" description="AbiEi antitoxin N-terminal" evidence="1">
    <location>
        <begin position="5"/>
        <end position="51"/>
    </location>
</feature>
<dbReference type="InterPro" id="IPR025159">
    <property type="entry name" value="AbiEi_N"/>
</dbReference>
<dbReference type="EMBL" id="JAHQCR010000070">
    <property type="protein sequence ID" value="MBU9723130.1"/>
    <property type="molecule type" value="Genomic_DNA"/>
</dbReference>
<organism evidence="2 3">
    <name type="scientific">Evansella alkalicola</name>
    <dbReference type="NCBI Taxonomy" id="745819"/>
    <lineage>
        <taxon>Bacteria</taxon>
        <taxon>Bacillati</taxon>
        <taxon>Bacillota</taxon>
        <taxon>Bacilli</taxon>
        <taxon>Bacillales</taxon>
        <taxon>Bacillaceae</taxon>
        <taxon>Evansella</taxon>
    </lineage>
</organism>
<evidence type="ECO:0000313" key="2">
    <source>
        <dbReference type="EMBL" id="MBU9723130.1"/>
    </source>
</evidence>
<sequence>MGYREQLEDLIAENQGLIFTKEVERKGIPRHYLTLLMREGKLERVANGTYVTSDALEDEMYILQVKRQRVIFSHETALNLYDLTDRIPLEWSVTVPYGYNGTNLRKSGIQVYTVKRSHYLMGVTEAETIFGRKIKTYNKERTICDIARNRHNMDVAVLNEAIRRYSRSSEKNIPQLLRYAKELGVQKIVRNYMEMFL</sequence>
<protein>
    <submittedName>
        <fullName evidence="2">Type IV toxin-antitoxin system AbiEi family antitoxin domain-containing protein</fullName>
    </submittedName>
</protein>
<keyword evidence="3" id="KW-1185">Reference proteome</keyword>